<dbReference type="InterPro" id="IPR008727">
    <property type="entry name" value="PAAR_motif"/>
</dbReference>
<dbReference type="Pfam" id="PF05488">
    <property type="entry name" value="PAAR_motif"/>
    <property type="match status" value="1"/>
</dbReference>
<feature type="region of interest" description="Disordered" evidence="1">
    <location>
        <begin position="92"/>
        <end position="113"/>
    </location>
</feature>
<dbReference type="AlphaFoldDB" id="A0A6S7BSV7"/>
<evidence type="ECO:0000256" key="1">
    <source>
        <dbReference type="SAM" id="MobiDB-lite"/>
    </source>
</evidence>
<keyword evidence="3" id="KW-1185">Reference proteome</keyword>
<proteinExistence type="predicted"/>
<dbReference type="CDD" id="cd14744">
    <property type="entry name" value="PAAR_CT_2"/>
    <property type="match status" value="1"/>
</dbReference>
<dbReference type="Proteomes" id="UP000494269">
    <property type="component" value="Unassembled WGS sequence"/>
</dbReference>
<protein>
    <recommendedName>
        <fullName evidence="4">PAAR domain-containing protein</fullName>
    </recommendedName>
</protein>
<reference evidence="2 3" key="1">
    <citation type="submission" date="2020-04" db="EMBL/GenBank/DDBJ databases">
        <authorList>
            <person name="De Canck E."/>
        </authorList>
    </citation>
    <scope>NUCLEOTIDE SEQUENCE [LARGE SCALE GENOMIC DNA]</scope>
    <source>
        <strain evidence="2 3">LMG 3441</strain>
    </source>
</reference>
<evidence type="ECO:0000313" key="2">
    <source>
        <dbReference type="EMBL" id="CAB3741589.1"/>
    </source>
</evidence>
<accession>A0A6S7BSV7</accession>
<evidence type="ECO:0000313" key="3">
    <source>
        <dbReference type="Proteomes" id="UP000494269"/>
    </source>
</evidence>
<feature type="compositionally biased region" description="Basic and acidic residues" evidence="1">
    <location>
        <begin position="100"/>
        <end position="113"/>
    </location>
</feature>
<organism evidence="2 3">
    <name type="scientific">Achromobacter kerstersii</name>
    <dbReference type="NCBI Taxonomy" id="1353890"/>
    <lineage>
        <taxon>Bacteria</taxon>
        <taxon>Pseudomonadati</taxon>
        <taxon>Pseudomonadota</taxon>
        <taxon>Betaproteobacteria</taxon>
        <taxon>Burkholderiales</taxon>
        <taxon>Alcaligenaceae</taxon>
        <taxon>Achromobacter</taxon>
    </lineage>
</organism>
<sequence length="453" mass="48808">MTRKMKRAVIRLGDRTSHGGVVVTGDQTINVFGKPAARKGDMVSCPKCNGTFPIVEGSLSCGSDRELALDGMRTSCGAVLLASQQFWLEEYGSGMSSPPEKSEQPPTERPEEPTKQLVYGMAQVSFYIQDRRQPIGIGRLAAELLADRSPEHVKRFIKLNDHLGKYAQYGSIILVSSDYENENYTAESMKLIHSVKEVESLRTKLAVHHVQTMFDNWDLLAYAIGQNGDNVVGATGTFLKSYGQGIKSALDRLEDAAQQALARSGNLRDAQFRAERAAILADIDTKFKRMLLARAGIPDQIKLSAALNLSSKSVTHIWRSGGTPIYVRYQQQLYDWFQKYESRAAKLALAFSVGKAGQDVYEVCAAEDTSQKECVVASSRETLGLAANIAGGSMAASGGVAFCAMLVPAGGAPGLICEAGVIGASIWAGNESAALGKSLGADLSTTGYELIFE</sequence>
<name>A0A6S7BSV7_9BURK</name>
<evidence type="ECO:0008006" key="4">
    <source>
        <dbReference type="Google" id="ProtNLM"/>
    </source>
</evidence>
<dbReference type="EMBL" id="CADIJQ010000014">
    <property type="protein sequence ID" value="CAB3741589.1"/>
    <property type="molecule type" value="Genomic_DNA"/>
</dbReference>
<dbReference type="Gene3D" id="2.60.200.60">
    <property type="match status" value="1"/>
</dbReference>
<gene>
    <name evidence="2" type="ORF">LMG3441_05711</name>
</gene>